<proteinExistence type="predicted"/>
<dbReference type="EMBL" id="KN605153">
    <property type="protein sequence ID" value="KHJ79410.1"/>
    <property type="molecule type" value="Genomic_DNA"/>
</dbReference>
<keyword evidence="2" id="KW-1185">Reference proteome</keyword>
<dbReference type="AlphaFoldDB" id="A0A0B1S846"/>
<evidence type="ECO:0000313" key="1">
    <source>
        <dbReference type="EMBL" id="KHJ79410.1"/>
    </source>
</evidence>
<dbReference type="OrthoDB" id="5848946at2759"/>
<name>A0A0B1S846_OESDE</name>
<sequence>MTDHQLMNYLEDYIVEKVIVRVLQLTFNANVSFYDSRSRTIVAAGAVSLLYNISMRIGLENTRLYARKPFELMFETFGKLYEADEQLKISPKELDPSEGVASMPLWFVSSVIDRFASSWGVPLLSSFCSDPAFLVPFVSSQDYVNQRLLAHCGVPEYQLPFVPQKDGEPFTLP</sequence>
<organism evidence="1 2">
    <name type="scientific">Oesophagostomum dentatum</name>
    <name type="common">Nodular worm</name>
    <dbReference type="NCBI Taxonomy" id="61180"/>
    <lineage>
        <taxon>Eukaryota</taxon>
        <taxon>Metazoa</taxon>
        <taxon>Ecdysozoa</taxon>
        <taxon>Nematoda</taxon>
        <taxon>Chromadorea</taxon>
        <taxon>Rhabditida</taxon>
        <taxon>Rhabditina</taxon>
        <taxon>Rhabditomorpha</taxon>
        <taxon>Strongyloidea</taxon>
        <taxon>Strongylidae</taxon>
        <taxon>Oesophagostomum</taxon>
    </lineage>
</organism>
<dbReference type="Proteomes" id="UP000053660">
    <property type="component" value="Unassembled WGS sequence"/>
</dbReference>
<dbReference type="PANTHER" id="PTHR46866:SF1">
    <property type="entry name" value="GH12955P"/>
    <property type="match status" value="1"/>
</dbReference>
<accession>A0A0B1S846</accession>
<protein>
    <submittedName>
        <fullName evidence="1">Uncharacterized protein</fullName>
    </submittedName>
</protein>
<gene>
    <name evidence="1" type="ORF">OESDEN_20944</name>
</gene>
<dbReference type="PANTHER" id="PTHR46866">
    <property type="entry name" value="GH12955P"/>
    <property type="match status" value="1"/>
</dbReference>
<reference evidence="1 2" key="1">
    <citation type="submission" date="2014-03" db="EMBL/GenBank/DDBJ databases">
        <title>Draft genome of the hookworm Oesophagostomum dentatum.</title>
        <authorList>
            <person name="Mitreva M."/>
        </authorList>
    </citation>
    <scope>NUCLEOTIDE SEQUENCE [LARGE SCALE GENOMIC DNA]</scope>
    <source>
        <strain evidence="1 2">OD-Hann</strain>
    </source>
</reference>
<evidence type="ECO:0000313" key="2">
    <source>
        <dbReference type="Proteomes" id="UP000053660"/>
    </source>
</evidence>